<dbReference type="Proteomes" id="UP000008144">
    <property type="component" value="Chromosome 8"/>
</dbReference>
<protein>
    <submittedName>
        <fullName evidence="3">Serine protease inhibitor Kazal-type 1-like</fullName>
    </submittedName>
</protein>
<dbReference type="InterPro" id="IPR036058">
    <property type="entry name" value="Kazal_dom_sf"/>
</dbReference>
<dbReference type="GeneID" id="100184703"/>
<dbReference type="PROSITE" id="PS51257">
    <property type="entry name" value="PROKAR_LIPOPROTEIN"/>
    <property type="match status" value="1"/>
</dbReference>
<dbReference type="SMART" id="SM00280">
    <property type="entry name" value="KAZAL"/>
    <property type="match status" value="1"/>
</dbReference>
<feature type="domain" description="Kazal-like" evidence="2">
    <location>
        <begin position="20"/>
        <end position="74"/>
    </location>
</feature>
<dbReference type="Gene3D" id="3.30.60.30">
    <property type="match status" value="1"/>
</dbReference>
<keyword evidence="4" id="KW-1185">Reference proteome</keyword>
<evidence type="ECO:0000313" key="3">
    <source>
        <dbReference type="Ensembl" id="ENSCINP00000024538.2"/>
    </source>
</evidence>
<dbReference type="OrthoDB" id="126772at2759"/>
<reference evidence="3" key="2">
    <citation type="journal article" date="2008" name="Genome Biol.">
        <title>Improved genome assembly and evidence-based global gene model set for the chordate Ciona intestinalis: new insight into intron and operon populations.</title>
        <authorList>
            <person name="Satou Y."/>
            <person name="Mineta K."/>
            <person name="Ogasawara M."/>
            <person name="Sasakura Y."/>
            <person name="Shoguchi E."/>
            <person name="Ueno K."/>
            <person name="Yamada L."/>
            <person name="Matsumoto J."/>
            <person name="Wasserscheid J."/>
            <person name="Dewar K."/>
            <person name="Wiley G.B."/>
            <person name="Macmil S.L."/>
            <person name="Roe B.A."/>
            <person name="Zeller R.W."/>
            <person name="Hastings K.E."/>
            <person name="Lemaire P."/>
            <person name="Lindquist E."/>
            <person name="Endo T."/>
            <person name="Hotta K."/>
            <person name="Inaba K."/>
        </authorList>
    </citation>
    <scope>NUCLEOTIDE SEQUENCE [LARGE SCALE GENOMIC DNA]</scope>
    <source>
        <strain evidence="3">wild type</strain>
    </source>
</reference>
<dbReference type="KEGG" id="cin:100184703"/>
<evidence type="ECO:0000259" key="2">
    <source>
        <dbReference type="PROSITE" id="PS51465"/>
    </source>
</evidence>
<reference evidence="3" key="4">
    <citation type="submission" date="2025-09" db="UniProtKB">
        <authorList>
            <consortium name="Ensembl"/>
        </authorList>
    </citation>
    <scope>IDENTIFICATION</scope>
</reference>
<gene>
    <name evidence="3" type="primary">LOC100184703</name>
</gene>
<dbReference type="PROSITE" id="PS51465">
    <property type="entry name" value="KAZAL_2"/>
    <property type="match status" value="1"/>
</dbReference>
<dbReference type="SUPFAM" id="SSF100895">
    <property type="entry name" value="Kazal-type serine protease inhibitors"/>
    <property type="match status" value="1"/>
</dbReference>
<dbReference type="InParanoid" id="F6YXM0"/>
<evidence type="ECO:0000256" key="1">
    <source>
        <dbReference type="SAM" id="SignalP"/>
    </source>
</evidence>
<dbReference type="HOGENOM" id="CLU_169765_5_1_1"/>
<feature type="signal peptide" evidence="1">
    <location>
        <begin position="1"/>
        <end position="20"/>
    </location>
</feature>
<keyword evidence="1" id="KW-0732">Signal</keyword>
<dbReference type="Ensembl" id="ENSCINT00000024784.2">
    <property type="protein sequence ID" value="ENSCINP00000024538.2"/>
    <property type="gene ID" value="ENSCING00000013340.2"/>
</dbReference>
<reference evidence="3" key="3">
    <citation type="submission" date="2025-08" db="UniProtKB">
        <authorList>
            <consortium name="Ensembl"/>
        </authorList>
    </citation>
    <scope>IDENTIFICATION</scope>
</reference>
<evidence type="ECO:0000313" key="4">
    <source>
        <dbReference type="Proteomes" id="UP000008144"/>
    </source>
</evidence>
<dbReference type="Pfam" id="PF00050">
    <property type="entry name" value="Kazal_1"/>
    <property type="match status" value="1"/>
</dbReference>
<feature type="chain" id="PRO_5014090458" evidence="1">
    <location>
        <begin position="21"/>
        <end position="74"/>
    </location>
</feature>
<proteinExistence type="predicted"/>
<dbReference type="AlphaFoldDB" id="F6YXM0"/>
<name>F6YXM0_CIOIN</name>
<sequence length="74" mass="8107">MRIVAIAFFCLVLFLGSSCAEECSESDVSPICPMNIEYVCGSDRITYANKCHLCSQNIGRSRSKWIQVASGGHC</sequence>
<reference evidence="4" key="1">
    <citation type="journal article" date="2002" name="Science">
        <title>The draft genome of Ciona intestinalis: insights into chordate and vertebrate origins.</title>
        <authorList>
            <person name="Dehal P."/>
            <person name="Satou Y."/>
            <person name="Campbell R.K."/>
            <person name="Chapman J."/>
            <person name="Degnan B."/>
            <person name="De Tomaso A."/>
            <person name="Davidson B."/>
            <person name="Di Gregorio A."/>
            <person name="Gelpke M."/>
            <person name="Goodstein D.M."/>
            <person name="Harafuji N."/>
            <person name="Hastings K.E."/>
            <person name="Ho I."/>
            <person name="Hotta K."/>
            <person name="Huang W."/>
            <person name="Kawashima T."/>
            <person name="Lemaire P."/>
            <person name="Martinez D."/>
            <person name="Meinertzhagen I.A."/>
            <person name="Necula S."/>
            <person name="Nonaka M."/>
            <person name="Putnam N."/>
            <person name="Rash S."/>
            <person name="Saiga H."/>
            <person name="Satake M."/>
            <person name="Terry A."/>
            <person name="Yamada L."/>
            <person name="Wang H.G."/>
            <person name="Awazu S."/>
            <person name="Azumi K."/>
            <person name="Boore J."/>
            <person name="Branno M."/>
            <person name="Chin-Bow S."/>
            <person name="DeSantis R."/>
            <person name="Doyle S."/>
            <person name="Francino P."/>
            <person name="Keys D.N."/>
            <person name="Haga S."/>
            <person name="Hayashi H."/>
            <person name="Hino K."/>
            <person name="Imai K.S."/>
            <person name="Inaba K."/>
            <person name="Kano S."/>
            <person name="Kobayashi K."/>
            <person name="Kobayashi M."/>
            <person name="Lee B.I."/>
            <person name="Makabe K.W."/>
            <person name="Manohar C."/>
            <person name="Matassi G."/>
            <person name="Medina M."/>
            <person name="Mochizuki Y."/>
            <person name="Mount S."/>
            <person name="Morishita T."/>
            <person name="Miura S."/>
            <person name="Nakayama A."/>
            <person name="Nishizaka S."/>
            <person name="Nomoto H."/>
            <person name="Ohta F."/>
            <person name="Oishi K."/>
            <person name="Rigoutsos I."/>
            <person name="Sano M."/>
            <person name="Sasaki A."/>
            <person name="Sasakura Y."/>
            <person name="Shoguchi E."/>
            <person name="Shin-i T."/>
            <person name="Spagnuolo A."/>
            <person name="Stainier D."/>
            <person name="Suzuki M.M."/>
            <person name="Tassy O."/>
            <person name="Takatori N."/>
            <person name="Tokuoka M."/>
            <person name="Yagi K."/>
            <person name="Yoshizaki F."/>
            <person name="Wada S."/>
            <person name="Zhang C."/>
            <person name="Hyatt P.D."/>
            <person name="Larimer F."/>
            <person name="Detter C."/>
            <person name="Doggett N."/>
            <person name="Glavina T."/>
            <person name="Hawkins T."/>
            <person name="Richardson P."/>
            <person name="Lucas S."/>
            <person name="Kohara Y."/>
            <person name="Levine M."/>
            <person name="Satoh N."/>
            <person name="Rokhsar D.S."/>
        </authorList>
    </citation>
    <scope>NUCLEOTIDE SEQUENCE [LARGE SCALE GENOMIC DNA]</scope>
</reference>
<dbReference type="RefSeq" id="XP_002132123.1">
    <property type="nucleotide sequence ID" value="XM_002132087.4"/>
</dbReference>
<dbReference type="PROSITE" id="PS00282">
    <property type="entry name" value="KAZAL_1"/>
    <property type="match status" value="1"/>
</dbReference>
<organism evidence="3 4">
    <name type="scientific">Ciona intestinalis</name>
    <name type="common">Transparent sea squirt</name>
    <name type="synonym">Ascidia intestinalis</name>
    <dbReference type="NCBI Taxonomy" id="7719"/>
    <lineage>
        <taxon>Eukaryota</taxon>
        <taxon>Metazoa</taxon>
        <taxon>Chordata</taxon>
        <taxon>Tunicata</taxon>
        <taxon>Ascidiacea</taxon>
        <taxon>Phlebobranchia</taxon>
        <taxon>Cionidae</taxon>
        <taxon>Ciona</taxon>
    </lineage>
</organism>
<accession>F6YXM0</accession>
<dbReference type="EMBL" id="EAAA01002600">
    <property type="status" value="NOT_ANNOTATED_CDS"/>
    <property type="molecule type" value="Genomic_DNA"/>
</dbReference>
<accession>A0A1W2WQK0</accession>
<dbReference type="InterPro" id="IPR002350">
    <property type="entry name" value="Kazal_dom"/>
</dbReference>